<proteinExistence type="predicted"/>
<keyword evidence="2" id="KW-1185">Reference proteome</keyword>
<dbReference type="Proteomes" id="UP001234297">
    <property type="component" value="Chromosome 8"/>
</dbReference>
<dbReference type="EMBL" id="CM056816">
    <property type="protein sequence ID" value="KAJ8632785.1"/>
    <property type="molecule type" value="Genomic_DNA"/>
</dbReference>
<accession>A0ACC2LHG1</accession>
<evidence type="ECO:0000313" key="1">
    <source>
        <dbReference type="EMBL" id="KAJ8632785.1"/>
    </source>
</evidence>
<evidence type="ECO:0000313" key="2">
    <source>
        <dbReference type="Proteomes" id="UP001234297"/>
    </source>
</evidence>
<comment type="caution">
    <text evidence="1">The sequence shown here is derived from an EMBL/GenBank/DDBJ whole genome shotgun (WGS) entry which is preliminary data.</text>
</comment>
<protein>
    <submittedName>
        <fullName evidence="1">Uncharacterized protein</fullName>
    </submittedName>
</protein>
<reference evidence="1 2" key="1">
    <citation type="journal article" date="2022" name="Hortic Res">
        <title>A haplotype resolved chromosomal level avocado genome allows analysis of novel avocado genes.</title>
        <authorList>
            <person name="Nath O."/>
            <person name="Fletcher S.J."/>
            <person name="Hayward A."/>
            <person name="Shaw L.M."/>
            <person name="Masouleh A.K."/>
            <person name="Furtado A."/>
            <person name="Henry R.J."/>
            <person name="Mitter N."/>
        </authorList>
    </citation>
    <scope>NUCLEOTIDE SEQUENCE [LARGE SCALE GENOMIC DNA]</scope>
    <source>
        <strain evidence="2">cv. Hass</strain>
    </source>
</reference>
<gene>
    <name evidence="1" type="ORF">MRB53_026121</name>
</gene>
<sequence length="133" mass="14926">MTDMNDAFHSFLPLGVPTINSKALKRSKLQDPSLLAVAAAVESGFALRSMILYDSKWATEECTKALCSMDKDITIIKRIANINSQSGCSCRFRWTDADFMAMKGLKLPQKLKKRSRLIQKGIHVGLLFKMELE</sequence>
<organism evidence="1 2">
    <name type="scientific">Persea americana</name>
    <name type="common">Avocado</name>
    <dbReference type="NCBI Taxonomy" id="3435"/>
    <lineage>
        <taxon>Eukaryota</taxon>
        <taxon>Viridiplantae</taxon>
        <taxon>Streptophyta</taxon>
        <taxon>Embryophyta</taxon>
        <taxon>Tracheophyta</taxon>
        <taxon>Spermatophyta</taxon>
        <taxon>Magnoliopsida</taxon>
        <taxon>Magnoliidae</taxon>
        <taxon>Laurales</taxon>
        <taxon>Lauraceae</taxon>
        <taxon>Persea</taxon>
    </lineage>
</organism>
<name>A0ACC2LHG1_PERAE</name>